<dbReference type="AlphaFoldDB" id="A0A512RIF2"/>
<dbReference type="EMBL" id="BKAU01000001">
    <property type="protein sequence ID" value="GEP95467.1"/>
    <property type="molecule type" value="Genomic_DNA"/>
</dbReference>
<sequence length="440" mass="47476">MKQPLSILAILAVTACNNASRTKTAEDSSAAGGASTGNIVQIDSLPQPYATPSVKNFSKVLGWPEGKTPVAPPGFVVTKFADSLENPRWIYVLANGDVLVAESSTENNVIKKAGEVLSGKAKSGNSNSANRITLFRDANQDGYAEFRKIFLQNLRQPFGMLAIGEQFYVANTDGLMVFPFKPESSVALSTGKQILSLPAGGYNNHWTRNIIANKDNSKIYIAVGSGSNVGENGMDHEKRRANILEVNPDGTGERIYASGLRNPVGMDWAPGTSTLYTAVNERDELGDELVPDYLTSVQPGGFYGWPYYYFGSYEDPRIKSTDTTLKQRTITPDLALGAHTASLGLTFYEGSSFPAKYRGGAFIGQRGSWNRASLSGYKVIFVPFNNGRPSGEPEDFLTGFIADSAKSEVFGRPVGVAEMKDGALLVADDAGNTVWCIRKQ</sequence>
<dbReference type="InterPro" id="IPR011041">
    <property type="entry name" value="Quinoprot_gluc/sorb_DH_b-prop"/>
</dbReference>
<dbReference type="InterPro" id="IPR012938">
    <property type="entry name" value="Glc/Sorbosone_DH"/>
</dbReference>
<dbReference type="Pfam" id="PF07995">
    <property type="entry name" value="GSDH"/>
    <property type="match status" value="1"/>
</dbReference>
<keyword evidence="3" id="KW-1185">Reference proteome</keyword>
<evidence type="ECO:0000313" key="3">
    <source>
        <dbReference type="Proteomes" id="UP000321436"/>
    </source>
</evidence>
<name>A0A512RIF2_9BACT</name>
<dbReference type="RefSeq" id="WP_146859738.1">
    <property type="nucleotide sequence ID" value="NZ_BKAU01000001.1"/>
</dbReference>
<dbReference type="InterPro" id="IPR011042">
    <property type="entry name" value="6-blade_b-propeller_TolB-like"/>
</dbReference>
<dbReference type="PROSITE" id="PS51257">
    <property type="entry name" value="PROKAR_LIPOPROTEIN"/>
    <property type="match status" value="1"/>
</dbReference>
<gene>
    <name evidence="2" type="ORF">CCY01nite_17270</name>
</gene>
<proteinExistence type="predicted"/>
<evidence type="ECO:0000313" key="2">
    <source>
        <dbReference type="EMBL" id="GEP95467.1"/>
    </source>
</evidence>
<dbReference type="Proteomes" id="UP000321436">
    <property type="component" value="Unassembled WGS sequence"/>
</dbReference>
<reference evidence="2 3" key="1">
    <citation type="submission" date="2019-07" db="EMBL/GenBank/DDBJ databases">
        <title>Whole genome shotgun sequence of Chitinophaga cymbidii NBRC 109752.</title>
        <authorList>
            <person name="Hosoyama A."/>
            <person name="Uohara A."/>
            <person name="Ohji S."/>
            <person name="Ichikawa N."/>
        </authorList>
    </citation>
    <scope>NUCLEOTIDE SEQUENCE [LARGE SCALE GENOMIC DNA]</scope>
    <source>
        <strain evidence="2 3">NBRC 109752</strain>
    </source>
</reference>
<dbReference type="PANTHER" id="PTHR19328:SF55">
    <property type="entry name" value="BLR6566 PROTEIN"/>
    <property type="match status" value="1"/>
</dbReference>
<protein>
    <submittedName>
        <fullName evidence="2">Sorbosone dehydrogenase</fullName>
    </submittedName>
</protein>
<dbReference type="OrthoDB" id="9811395at2"/>
<feature type="domain" description="Glucose/Sorbosone dehydrogenase" evidence="1">
    <location>
        <begin position="84"/>
        <end position="364"/>
    </location>
</feature>
<evidence type="ECO:0000259" key="1">
    <source>
        <dbReference type="Pfam" id="PF07995"/>
    </source>
</evidence>
<organism evidence="2 3">
    <name type="scientific">Chitinophaga cymbidii</name>
    <dbReference type="NCBI Taxonomy" id="1096750"/>
    <lineage>
        <taxon>Bacteria</taxon>
        <taxon>Pseudomonadati</taxon>
        <taxon>Bacteroidota</taxon>
        <taxon>Chitinophagia</taxon>
        <taxon>Chitinophagales</taxon>
        <taxon>Chitinophagaceae</taxon>
        <taxon>Chitinophaga</taxon>
    </lineage>
</organism>
<dbReference type="SUPFAM" id="SSF50952">
    <property type="entry name" value="Soluble quinoprotein glucose dehydrogenase"/>
    <property type="match status" value="1"/>
</dbReference>
<comment type="caution">
    <text evidence="2">The sequence shown here is derived from an EMBL/GenBank/DDBJ whole genome shotgun (WGS) entry which is preliminary data.</text>
</comment>
<dbReference type="Gene3D" id="2.120.10.30">
    <property type="entry name" value="TolB, C-terminal domain"/>
    <property type="match status" value="1"/>
</dbReference>
<dbReference type="PANTHER" id="PTHR19328">
    <property type="entry name" value="HEDGEHOG-INTERACTING PROTEIN"/>
    <property type="match status" value="1"/>
</dbReference>
<accession>A0A512RIF2</accession>